<feature type="chain" id="PRO_5012880202" description="SMP-30/Gluconolactonase/LRE-like region domain-containing protein" evidence="1">
    <location>
        <begin position="20"/>
        <end position="410"/>
    </location>
</feature>
<proteinExistence type="predicted"/>
<keyword evidence="1" id="KW-0732">Signal</keyword>
<feature type="signal peptide" evidence="1">
    <location>
        <begin position="1"/>
        <end position="19"/>
    </location>
</feature>
<dbReference type="Pfam" id="PF08450">
    <property type="entry name" value="SGL"/>
    <property type="match status" value="2"/>
</dbReference>
<gene>
    <name evidence="3" type="ORF">AJ79_01014</name>
</gene>
<evidence type="ECO:0000256" key="1">
    <source>
        <dbReference type="SAM" id="SignalP"/>
    </source>
</evidence>
<dbReference type="EMBL" id="PDNB01000009">
    <property type="protein sequence ID" value="PGH17652.1"/>
    <property type="molecule type" value="Genomic_DNA"/>
</dbReference>
<protein>
    <recommendedName>
        <fullName evidence="2">SMP-30/Gluconolactonase/LRE-like region domain-containing protein</fullName>
    </recommendedName>
</protein>
<evidence type="ECO:0000313" key="4">
    <source>
        <dbReference type="Proteomes" id="UP000223968"/>
    </source>
</evidence>
<comment type="caution">
    <text evidence="3">The sequence shown here is derived from an EMBL/GenBank/DDBJ whole genome shotgun (WGS) entry which is preliminary data.</text>
</comment>
<dbReference type="Proteomes" id="UP000223968">
    <property type="component" value="Unassembled WGS sequence"/>
</dbReference>
<dbReference type="InterPro" id="IPR013658">
    <property type="entry name" value="SGL"/>
</dbReference>
<evidence type="ECO:0000313" key="3">
    <source>
        <dbReference type="EMBL" id="PGH17652.1"/>
    </source>
</evidence>
<dbReference type="AlphaFoldDB" id="A0A2B7Y9W0"/>
<feature type="domain" description="SMP-30/Gluconolactonase/LRE-like region" evidence="2">
    <location>
        <begin position="111"/>
        <end position="286"/>
    </location>
</feature>
<name>A0A2B7Y9W0_9EURO</name>
<keyword evidence="4" id="KW-1185">Reference proteome</keyword>
<feature type="domain" description="SMP-30/Gluconolactonase/LRE-like region" evidence="2">
    <location>
        <begin position="303"/>
        <end position="392"/>
    </location>
</feature>
<accession>A0A2B7Y9W0</accession>
<dbReference type="PANTHER" id="PTHR47064:SF2">
    <property type="entry name" value="SMP-30_GLUCONOLACTONASE_LRE-LIKE REGION DOMAIN-CONTAINING PROTEIN-RELATED"/>
    <property type="match status" value="1"/>
</dbReference>
<dbReference type="InterPro" id="IPR011042">
    <property type="entry name" value="6-blade_b-propeller_TolB-like"/>
</dbReference>
<organism evidence="3 4">
    <name type="scientific">Helicocarpus griseus UAMH5409</name>
    <dbReference type="NCBI Taxonomy" id="1447875"/>
    <lineage>
        <taxon>Eukaryota</taxon>
        <taxon>Fungi</taxon>
        <taxon>Dikarya</taxon>
        <taxon>Ascomycota</taxon>
        <taxon>Pezizomycotina</taxon>
        <taxon>Eurotiomycetes</taxon>
        <taxon>Eurotiomycetidae</taxon>
        <taxon>Onygenales</taxon>
        <taxon>Ajellomycetaceae</taxon>
        <taxon>Helicocarpus</taxon>
    </lineage>
</organism>
<dbReference type="STRING" id="1447875.A0A2B7Y9W0"/>
<dbReference type="OrthoDB" id="423498at2759"/>
<evidence type="ECO:0000259" key="2">
    <source>
        <dbReference type="Pfam" id="PF08450"/>
    </source>
</evidence>
<reference evidence="3 4" key="1">
    <citation type="submission" date="2017-10" db="EMBL/GenBank/DDBJ databases">
        <title>Comparative genomics in systemic dimorphic fungi from Ajellomycetaceae.</title>
        <authorList>
            <person name="Munoz J.F."/>
            <person name="Mcewen J.G."/>
            <person name="Clay O.K."/>
            <person name="Cuomo C.A."/>
        </authorList>
    </citation>
    <scope>NUCLEOTIDE SEQUENCE [LARGE SCALE GENOMIC DNA]</scope>
    <source>
        <strain evidence="3 4">UAMH5409</strain>
    </source>
</reference>
<dbReference type="InterPro" id="IPR052988">
    <property type="entry name" value="Oryzine_lactonohydrolase"/>
</dbReference>
<dbReference type="Gene3D" id="2.120.10.30">
    <property type="entry name" value="TolB, C-terminal domain"/>
    <property type="match status" value="1"/>
</dbReference>
<sequence>MKSIFLQAASLVSITAAQASSLVTPCEGYSTPDVVCIDRYGSVMPGNFIRRVRNVMGDADTYGSTSVPDDPSFSDVANATFVVWDRQAAPGILGKEPQLEFMFEIPMQPHEAPVYVPTTNELYFTRLQKDYLPQLVVNLAAEPPTLSEKTANPPIYAPSGSRYRNGSIIFCSGGLNDTVDGKHYRPGIIKLDPRSGKSETLLNNYYGYFFNMCDDLDIDSDGNIWFTDPQYSWPDQTSIVAPQLGTASYKFNPETGVVQIVEDTLVQPNGINFSPDEKTLYLSDTGSAIAIIDENVQPVIPLFYNSTGKRTLYAFDVTPDKRTLLNKRPIYHALEYAVDGLKVAENGMVITATGRGVDVLDKYGVPLLRVQTNFTAMNMQWVGPNYDELWIVGIGGVARLKWGLTGPRVH</sequence>
<dbReference type="SUPFAM" id="SSF63829">
    <property type="entry name" value="Calcium-dependent phosphotriesterase"/>
    <property type="match status" value="1"/>
</dbReference>
<dbReference type="PANTHER" id="PTHR47064">
    <property type="entry name" value="PUTATIVE (AFU_ORTHOLOGUE AFUA_1G08990)-RELATED"/>
    <property type="match status" value="1"/>
</dbReference>